<comment type="caution">
    <text evidence="5">The sequence shown here is derived from an EMBL/GenBank/DDBJ whole genome shotgun (WGS) entry which is preliminary data.</text>
</comment>
<name>A0A1X0NI95_9TRYP</name>
<evidence type="ECO:0000256" key="1">
    <source>
        <dbReference type="ARBA" id="ARBA00022723"/>
    </source>
</evidence>
<feature type="compositionally biased region" description="Polar residues" evidence="3">
    <location>
        <begin position="140"/>
        <end position="153"/>
    </location>
</feature>
<dbReference type="AlphaFoldDB" id="A0A1X0NI95"/>
<dbReference type="Pfam" id="PF06155">
    <property type="entry name" value="GBBH-like_N"/>
    <property type="match status" value="1"/>
</dbReference>
<dbReference type="PANTHER" id="PTHR35303">
    <property type="entry name" value="OS02G0197800 PROTEIN"/>
    <property type="match status" value="1"/>
</dbReference>
<evidence type="ECO:0000313" key="5">
    <source>
        <dbReference type="EMBL" id="ORC84193.1"/>
    </source>
</evidence>
<proteinExistence type="predicted"/>
<evidence type="ECO:0000259" key="4">
    <source>
        <dbReference type="Pfam" id="PF06155"/>
    </source>
</evidence>
<keyword evidence="6" id="KW-1185">Reference proteome</keyword>
<dbReference type="GeneID" id="39990270"/>
<evidence type="ECO:0000256" key="3">
    <source>
        <dbReference type="SAM" id="MobiDB-lite"/>
    </source>
</evidence>
<gene>
    <name evidence="5" type="ORF">TM35_000481540</name>
</gene>
<reference evidence="5 6" key="1">
    <citation type="submission" date="2017-03" db="EMBL/GenBank/DDBJ databases">
        <title>An alternative strategy for trypanosome survival in the mammalian bloodstream revealed through genome and transcriptome analysis of the ubiquitous bovine parasite Trypanosoma (Megatrypanum) theileri.</title>
        <authorList>
            <person name="Kelly S."/>
            <person name="Ivens A."/>
            <person name="Mott A."/>
            <person name="O'Neill E."/>
            <person name="Emms D."/>
            <person name="Macleod O."/>
            <person name="Voorheis P."/>
            <person name="Matthews J."/>
            <person name="Matthews K."/>
            <person name="Carrington M."/>
        </authorList>
    </citation>
    <scope>NUCLEOTIDE SEQUENCE [LARGE SCALE GENOMIC DNA]</scope>
    <source>
        <strain evidence="5">Edinburgh</strain>
    </source>
</reference>
<dbReference type="OrthoDB" id="19707at2759"/>
<keyword evidence="1" id="KW-0479">Metal-binding</keyword>
<feature type="compositionally biased region" description="Polar residues" evidence="3">
    <location>
        <begin position="269"/>
        <end position="284"/>
    </location>
</feature>
<feature type="region of interest" description="Disordered" evidence="3">
    <location>
        <begin position="122"/>
        <end position="153"/>
    </location>
</feature>
<sequence length="310" mass="35530">MRSLLLPRLLPVISSSHLCQSPSTLFLQSREFTSLVDRLSTAVTRRLTSLTETHMMPLGEERITELRRPYPRRRPMQQNLAERLKLQRQQRALLVPSQVIISKDKMYMELVWPATALAAVEKQQEQEQEEEEKEEKEKTISTSSGYNQVSSEMTSSGINQKKIRLGDHRTRLLAELLRVYSPSTDVIGSDALIYGRRGITIEDVIPVGNYALRIVFSDGHTGGIYPYEYLFDLGRHKYTRMREYIRQLKAKRKSRNPPKRAPSQRLTRRVQNNTIDGISQNSQCGKKKNDNNNNSASGNQHHHSSNGVSN</sequence>
<evidence type="ECO:0000313" key="6">
    <source>
        <dbReference type="Proteomes" id="UP000192257"/>
    </source>
</evidence>
<dbReference type="Proteomes" id="UP000192257">
    <property type="component" value="Unassembled WGS sequence"/>
</dbReference>
<dbReference type="GO" id="GO:0046872">
    <property type="term" value="F:metal ion binding"/>
    <property type="evidence" value="ECO:0007669"/>
    <property type="project" value="UniProtKB-KW"/>
</dbReference>
<feature type="region of interest" description="Disordered" evidence="3">
    <location>
        <begin position="250"/>
        <end position="310"/>
    </location>
</feature>
<dbReference type="InterPro" id="IPR010376">
    <property type="entry name" value="GBBH-like_N"/>
</dbReference>
<dbReference type="VEuPathDB" id="TriTrypDB:TM35_000481540"/>
<feature type="compositionally biased region" description="Low complexity" evidence="3">
    <location>
        <begin position="291"/>
        <end position="310"/>
    </location>
</feature>
<protein>
    <submittedName>
        <fullName evidence="5">Myb domain protein 40</fullName>
    </submittedName>
</protein>
<dbReference type="Gene3D" id="3.30.2020.30">
    <property type="match status" value="1"/>
</dbReference>
<dbReference type="EMBL" id="NBCO01000048">
    <property type="protein sequence ID" value="ORC84193.1"/>
    <property type="molecule type" value="Genomic_DNA"/>
</dbReference>
<dbReference type="PANTHER" id="PTHR35303:SF5">
    <property type="entry name" value="OS02G0197800 PROTEIN"/>
    <property type="match status" value="1"/>
</dbReference>
<dbReference type="InterPro" id="IPR038492">
    <property type="entry name" value="GBBH-like_N_sf"/>
</dbReference>
<keyword evidence="2" id="KW-0408">Iron</keyword>
<evidence type="ECO:0000256" key="2">
    <source>
        <dbReference type="ARBA" id="ARBA00023004"/>
    </source>
</evidence>
<accession>A0A1X0NI95</accession>
<feature type="domain" description="Gamma-butyrobetaine hydroxylase-like N-terminal" evidence="4">
    <location>
        <begin position="168"/>
        <end position="230"/>
    </location>
</feature>
<organism evidence="5 6">
    <name type="scientific">Trypanosoma theileri</name>
    <dbReference type="NCBI Taxonomy" id="67003"/>
    <lineage>
        <taxon>Eukaryota</taxon>
        <taxon>Discoba</taxon>
        <taxon>Euglenozoa</taxon>
        <taxon>Kinetoplastea</taxon>
        <taxon>Metakinetoplastina</taxon>
        <taxon>Trypanosomatida</taxon>
        <taxon>Trypanosomatidae</taxon>
        <taxon>Trypanosoma</taxon>
    </lineage>
</organism>
<dbReference type="RefSeq" id="XP_028878259.1">
    <property type="nucleotide sequence ID" value="XM_029030490.1"/>
</dbReference>